<name>A0A8S3TZ42_MYTED</name>
<feature type="compositionally biased region" description="Basic and acidic residues" evidence="1">
    <location>
        <begin position="60"/>
        <end position="69"/>
    </location>
</feature>
<dbReference type="SUPFAM" id="SSF101898">
    <property type="entry name" value="NHL repeat"/>
    <property type="match status" value="1"/>
</dbReference>
<feature type="region of interest" description="Disordered" evidence="1">
    <location>
        <begin position="36"/>
        <end position="87"/>
    </location>
</feature>
<organism evidence="2 3">
    <name type="scientific">Mytilus edulis</name>
    <name type="common">Blue mussel</name>
    <dbReference type="NCBI Taxonomy" id="6550"/>
    <lineage>
        <taxon>Eukaryota</taxon>
        <taxon>Metazoa</taxon>
        <taxon>Spiralia</taxon>
        <taxon>Lophotrochozoa</taxon>
        <taxon>Mollusca</taxon>
        <taxon>Bivalvia</taxon>
        <taxon>Autobranchia</taxon>
        <taxon>Pteriomorphia</taxon>
        <taxon>Mytilida</taxon>
        <taxon>Mytiloidea</taxon>
        <taxon>Mytilidae</taxon>
        <taxon>Mytilinae</taxon>
        <taxon>Mytilus</taxon>
    </lineage>
</organism>
<dbReference type="OrthoDB" id="6171956at2759"/>
<feature type="compositionally biased region" description="Acidic residues" evidence="1">
    <location>
        <begin position="70"/>
        <end position="84"/>
    </location>
</feature>
<dbReference type="EMBL" id="CAJPWZ010002497">
    <property type="protein sequence ID" value="CAG2238912.1"/>
    <property type="molecule type" value="Genomic_DNA"/>
</dbReference>
<comment type="caution">
    <text evidence="2">The sequence shown here is derived from an EMBL/GenBank/DDBJ whole genome shotgun (WGS) entry which is preliminary data.</text>
</comment>
<dbReference type="InterPro" id="IPR011042">
    <property type="entry name" value="6-blade_b-propeller_TolB-like"/>
</dbReference>
<evidence type="ECO:0000313" key="2">
    <source>
        <dbReference type="EMBL" id="CAG2238912.1"/>
    </source>
</evidence>
<protein>
    <recommendedName>
        <fullName evidence="4">Tripartite motif-containing protein 2</fullName>
    </recommendedName>
</protein>
<keyword evidence="3" id="KW-1185">Reference proteome</keyword>
<feature type="compositionally biased region" description="Acidic residues" evidence="1">
    <location>
        <begin position="42"/>
        <end position="52"/>
    </location>
</feature>
<dbReference type="AlphaFoldDB" id="A0A8S3TZ42"/>
<evidence type="ECO:0000256" key="1">
    <source>
        <dbReference type="SAM" id="MobiDB-lite"/>
    </source>
</evidence>
<proteinExistence type="predicted"/>
<dbReference type="Proteomes" id="UP000683360">
    <property type="component" value="Unassembled WGS sequence"/>
</dbReference>
<gene>
    <name evidence="2" type="ORF">MEDL_51298</name>
</gene>
<evidence type="ECO:0008006" key="4">
    <source>
        <dbReference type="Google" id="ProtNLM"/>
    </source>
</evidence>
<reference evidence="2" key="1">
    <citation type="submission" date="2021-03" db="EMBL/GenBank/DDBJ databases">
        <authorList>
            <person name="Bekaert M."/>
        </authorList>
    </citation>
    <scope>NUCLEOTIDE SEQUENCE</scope>
</reference>
<dbReference type="Gene3D" id="2.120.10.30">
    <property type="entry name" value="TolB, C-terminal domain"/>
    <property type="match status" value="1"/>
</dbReference>
<sequence>MNNPEGFLNQNIVKDIAQHNVNITSNMASINVTVKRKSECVNGEDIEDEEENEKTKRQRTSQEDHKTIDENEEEVENDNMETDEDVHSDTEDAVIFEIQEEFKTEFGLVTNLFQRKDGSMLACDNSEAHLLKCYRLENGQLRTIQEIKDIKVFDIEEIGYSEIIMSFVGESVIKRLTCEGAFEEIIDVSPFLIRAVHFTSSRNLLISVREKGDVLPLRTISQRKLLVMDSDGNHIHEYEHDENGERLFTVIGRVATKHDAIYVTDYTSYDMDGSVMSLRYPNKVEWRYTGSSQPRSNFRPCDILVTEDHRIVISDRDNNLIHILKPDSSVLSLIDTMSVGIRWPYSLAIDHSGLMWIGCSEIKDLIRKKIFEAKLYIVKCSCV</sequence>
<accession>A0A8S3TZ42</accession>
<evidence type="ECO:0000313" key="3">
    <source>
        <dbReference type="Proteomes" id="UP000683360"/>
    </source>
</evidence>